<evidence type="ECO:0000256" key="1">
    <source>
        <dbReference type="ARBA" id="ARBA00022737"/>
    </source>
</evidence>
<feature type="domain" description="NACHT" evidence="4">
    <location>
        <begin position="236"/>
        <end position="353"/>
    </location>
</feature>
<keyword evidence="2 3" id="KW-0040">ANK repeat</keyword>
<evidence type="ECO:0000313" key="5">
    <source>
        <dbReference type="EMBL" id="KAH7323128.1"/>
    </source>
</evidence>
<dbReference type="PROSITE" id="PS50837">
    <property type="entry name" value="NACHT"/>
    <property type="match status" value="1"/>
</dbReference>
<dbReference type="InterPro" id="IPR016024">
    <property type="entry name" value="ARM-type_fold"/>
</dbReference>
<dbReference type="Gene3D" id="3.40.50.300">
    <property type="entry name" value="P-loop containing nucleotide triphosphate hydrolases"/>
    <property type="match status" value="1"/>
</dbReference>
<proteinExistence type="predicted"/>
<dbReference type="Pfam" id="PF12796">
    <property type="entry name" value="Ank_2"/>
    <property type="match status" value="3"/>
</dbReference>
<feature type="repeat" description="ANK" evidence="3">
    <location>
        <begin position="996"/>
        <end position="1028"/>
    </location>
</feature>
<evidence type="ECO:0000256" key="2">
    <source>
        <dbReference type="ARBA" id="ARBA00023043"/>
    </source>
</evidence>
<feature type="repeat" description="ANK" evidence="3">
    <location>
        <begin position="1787"/>
        <end position="1819"/>
    </location>
</feature>
<feature type="repeat" description="ANK" evidence="3">
    <location>
        <begin position="1664"/>
        <end position="1696"/>
    </location>
</feature>
<gene>
    <name evidence="5" type="ORF">B0I35DRAFT_390163</name>
</gene>
<dbReference type="PANTHER" id="PTHR24166:SF48">
    <property type="entry name" value="PROTEIN VAPYRIN"/>
    <property type="match status" value="1"/>
</dbReference>
<keyword evidence="1" id="KW-0677">Repeat</keyword>
<dbReference type="EMBL" id="JAGPNK010000004">
    <property type="protein sequence ID" value="KAH7323128.1"/>
    <property type="molecule type" value="Genomic_DNA"/>
</dbReference>
<name>A0A8K0T1P4_9HYPO</name>
<dbReference type="Gene3D" id="1.25.40.20">
    <property type="entry name" value="Ankyrin repeat-containing domain"/>
    <property type="match status" value="6"/>
</dbReference>
<feature type="repeat" description="ANK" evidence="3">
    <location>
        <begin position="1522"/>
        <end position="1554"/>
    </location>
</feature>
<dbReference type="SUPFAM" id="SSF48371">
    <property type="entry name" value="ARM repeat"/>
    <property type="match status" value="1"/>
</dbReference>
<dbReference type="InterPro" id="IPR050889">
    <property type="entry name" value="Dendritic_Spine_Reg/Scaffold"/>
</dbReference>
<dbReference type="SMART" id="SM00248">
    <property type="entry name" value="ANK"/>
    <property type="match status" value="17"/>
</dbReference>
<dbReference type="InterPro" id="IPR036770">
    <property type="entry name" value="Ankyrin_rpt-contain_sf"/>
</dbReference>
<dbReference type="SUPFAM" id="SSF52540">
    <property type="entry name" value="P-loop containing nucleoside triphosphate hydrolases"/>
    <property type="match status" value="1"/>
</dbReference>
<dbReference type="InterPro" id="IPR002110">
    <property type="entry name" value="Ankyrin_rpt"/>
</dbReference>
<dbReference type="PROSITE" id="PS50297">
    <property type="entry name" value="ANK_REP_REGION"/>
    <property type="match status" value="5"/>
</dbReference>
<feature type="repeat" description="ANK" evidence="3">
    <location>
        <begin position="1555"/>
        <end position="1587"/>
    </location>
</feature>
<comment type="caution">
    <text evidence="5">The sequence shown here is derived from an EMBL/GenBank/DDBJ whole genome shotgun (WGS) entry which is preliminary data.</text>
</comment>
<dbReference type="Pfam" id="PF00023">
    <property type="entry name" value="Ank"/>
    <property type="match status" value="2"/>
</dbReference>
<evidence type="ECO:0000256" key="3">
    <source>
        <dbReference type="PROSITE-ProRule" id="PRU00023"/>
    </source>
</evidence>
<dbReference type="OrthoDB" id="194358at2759"/>
<feature type="repeat" description="ANK" evidence="3">
    <location>
        <begin position="1820"/>
        <end position="1852"/>
    </location>
</feature>
<keyword evidence="6" id="KW-1185">Reference proteome</keyword>
<protein>
    <submittedName>
        <fullName evidence="5">Ankyrin repeat-containing domain protein</fullName>
    </submittedName>
</protein>
<dbReference type="InterPro" id="IPR027417">
    <property type="entry name" value="P-loop_NTPase"/>
</dbReference>
<dbReference type="PROSITE" id="PS50088">
    <property type="entry name" value="ANK_REPEAT"/>
    <property type="match status" value="7"/>
</dbReference>
<dbReference type="SUPFAM" id="SSF48403">
    <property type="entry name" value="Ankyrin repeat"/>
    <property type="match status" value="3"/>
</dbReference>
<dbReference type="Pfam" id="PF24883">
    <property type="entry name" value="NPHP3_N"/>
    <property type="match status" value="1"/>
</dbReference>
<dbReference type="InterPro" id="IPR007111">
    <property type="entry name" value="NACHT_NTPase"/>
</dbReference>
<evidence type="ECO:0000313" key="6">
    <source>
        <dbReference type="Proteomes" id="UP000813444"/>
    </source>
</evidence>
<evidence type="ECO:0000259" key="4">
    <source>
        <dbReference type="PROSITE" id="PS50837"/>
    </source>
</evidence>
<dbReference type="InterPro" id="IPR056884">
    <property type="entry name" value="NPHP3-like_N"/>
</dbReference>
<dbReference type="PANTHER" id="PTHR24166">
    <property type="entry name" value="ROLLING PEBBLES, ISOFORM B"/>
    <property type="match status" value="1"/>
</dbReference>
<reference evidence="5" key="1">
    <citation type="journal article" date="2021" name="Nat. Commun.">
        <title>Genetic determinants of endophytism in the Arabidopsis root mycobiome.</title>
        <authorList>
            <person name="Mesny F."/>
            <person name="Miyauchi S."/>
            <person name="Thiergart T."/>
            <person name="Pickel B."/>
            <person name="Atanasova L."/>
            <person name="Karlsson M."/>
            <person name="Huettel B."/>
            <person name="Barry K.W."/>
            <person name="Haridas S."/>
            <person name="Chen C."/>
            <person name="Bauer D."/>
            <person name="Andreopoulos W."/>
            <person name="Pangilinan J."/>
            <person name="LaButti K."/>
            <person name="Riley R."/>
            <person name="Lipzen A."/>
            <person name="Clum A."/>
            <person name="Drula E."/>
            <person name="Henrissat B."/>
            <person name="Kohler A."/>
            <person name="Grigoriev I.V."/>
            <person name="Martin F.M."/>
            <person name="Hacquard S."/>
        </authorList>
    </citation>
    <scope>NUCLEOTIDE SEQUENCE</scope>
    <source>
        <strain evidence="5">MPI-CAGE-CH-0235</strain>
    </source>
</reference>
<feature type="repeat" description="ANK" evidence="3">
    <location>
        <begin position="714"/>
        <end position="746"/>
    </location>
</feature>
<sequence length="2162" mass="241921">MDPLSISASIAGLVSLADLVYRSTRTFITRAKVATKEVEALSSETKSLSIVLHALSHTTFDLEVSQEDQSDGKNRAQDAKYDHLYDCQQTLSRLEKALEKPMAQLSSNSRLGRVQGRLKWPFSSSDTTELLHDIQRHKQTLDLAVSADTLAKLKMCLSRQDETKAQLNDIYSLTQKVLNTQTKMELDERRRKILDYFSKISPDSEYQTNRQLRHPLSGLWLTKGPDFDKWYNTPGSRIWFSGIPGAGKSVLAAGVVEECLERNAQATGTAVAYFFCAYRDERTHEAVSILSSLCSQLAMQGEDCFQILEDFYNRLKTDRLLSSAPPMSSLIKAMNKMCGLFNRVYLIIDGLDECLDHTQDTVQSLMTFVSSQTDEIVSIAFSSRDEVFIREELQQFPHVEIEAHTEDIRHYVLTELDQRIASRKLRLRDLTLKDHITTRLVTGAKGMFRWVACQLDYLCELLTDRARKEALEKLPPTLPAVYERILLRLEDRPERFQQIVRTTLLLLSFPNSRMLSPLRICEAVSLQHDTVTLYEDDIVEEEEILRLCSSLVRKSKYRPCFEFAHFTVQEFLEQSCSSHPVLEKYAVSLVKAKQALATICLRYLILKDHEHLPEATEQGVASILERIRDRPLYEFAAINWPWLASEITSDVEVSTLLRQLFQQPKTPNFSSWAIEVIRHCLVQPGKEAFYFWERADLGRSLENAAKIISAVLRPDFTPLHMAAALGLTDVCRELLHNGAPKSLRSEFGTPLQCALASFAVFADVAISDDRTYNIGELNHNQGARRETVQLFLQAECQIDLQLSTPFQLVSTLSLPAITSYYGDGLEVVVDLIKAGIAVCDTDVACFRRRYSRIMTNWSPEKFKEFFEGDSGIASLLEALSGPGEEGSPKGRLFTETLNFSRSMKLDCLSDKKSTYAVEGTSPSEIRSYALSLIKTNDVLQFEPLLGGIHSELVSSIGIDPSRPSWSPIHLAVASNALDVLLSMLKHGLDHAVITDDGLTPVQLCWEDQDADALQALLNHGASTTICDDEGMTIWHSASTAGSTMVMRLLLGLDEKEEALQMRSEQGRTPICEALASGHENIVLDLLEHCHTASFWGSNLSIFRGAASMKSPKVVRALLEMGMEIDGLDDDPQGNPLHSLNVRCSIECVNLLKDSFPLEQRRLEDGRTPLELLISRAAKEGVVLDSDIIEAMVPESAISNAKEGQELWCFVCKYIAIYHESNGLQRIANILVKFKIHEYFEQTRCIPALVPLAEEICRDTLDMHKTVLNGDENPPKYVDWSKISAAIHFISTNSGRWDMGSNDPSLVRLLSEAILHDDHATITLLISHGINLHSTIDQLSPFELACTPEINISTTTYEYLLEQTTVDQINDTTSLTCGLGFLHLTAGFCRSGGAYNKLEKLLAKGENCDLPLSATQATPLLHHILADAVDTANLLLDWGADPWRMDCQGYDAALGAAFRGHLPLLQKIAIKVQIGQSDGYWSRHINAWGANALHLAAARGHVDCLQFYLDQNLLSNIDCRDATLETPMHYAAENDQHSTIDFLVRRGGNIDATDCDGWTPLHTAAHFGSLDTVRRLINLGAKYKVCHAGCSPLALAFQAGHENVAEVLQSSFQAGFDPEAVVTSPRVLRSLAVALEEAIWSRDIAMCKRIHAMGCPMDVDIGTGLPLTPLALVVDKGDLEIVRWLLENGAIVSTKLRLPNWGQANNALERAMCFPAFNPILPEMIHKYLQEVGHLATLRIRPAVDSGNTEGLEILLEKLHEAKKQHHQLSNFNQMVNGIFLGDGSRSSLDSPLHIAAIRGDLRTCQLLMQYGATVDVLTDVNVTPLHCAAQSNSASVVQFLLDCGASPYSRDNYGYTPIMQAYLVQSRNAMKTLASVSKPEIDGWGRSPIHLICQDASESNRHDVVAFGAALREPEDLCLPDIHGLCAMHWLINSYSPRYLCFLLNTDSRLLQMHHIPPWPDCMSAYTDAFFASNTSLSDICANLRLLKRYCTKQEMHRVLGMGSPGDHSLFCWAAGWGAVKAIEKLAIIEPDLVKHRCRTHGTPLSTALLRAQFEAVRAIVRLYDLYGMESWKELLNSTPLHDSRLIRWHFVGRFLERRMIANRAGESSEDMKPWSGPRVAEVPLKWEWRKRHTESILEYASRRRKIVSRLRGVAHQRLTLI</sequence>
<organism evidence="5 6">
    <name type="scientific">Stachybotrys elegans</name>
    <dbReference type="NCBI Taxonomy" id="80388"/>
    <lineage>
        <taxon>Eukaryota</taxon>
        <taxon>Fungi</taxon>
        <taxon>Dikarya</taxon>
        <taxon>Ascomycota</taxon>
        <taxon>Pezizomycotina</taxon>
        <taxon>Sordariomycetes</taxon>
        <taxon>Hypocreomycetidae</taxon>
        <taxon>Hypocreales</taxon>
        <taxon>Stachybotryaceae</taxon>
        <taxon>Stachybotrys</taxon>
    </lineage>
</organism>
<accession>A0A8K0T1P4</accession>
<dbReference type="Proteomes" id="UP000813444">
    <property type="component" value="Unassembled WGS sequence"/>
</dbReference>